<dbReference type="PROSITE" id="PS01304">
    <property type="entry name" value="UBIH"/>
    <property type="match status" value="1"/>
</dbReference>
<proteinExistence type="predicted"/>
<organism evidence="2 3">
    <name type="scientific">Piscinibacter koreensis</name>
    <dbReference type="NCBI Taxonomy" id="2742824"/>
    <lineage>
        <taxon>Bacteria</taxon>
        <taxon>Pseudomonadati</taxon>
        <taxon>Pseudomonadota</taxon>
        <taxon>Betaproteobacteria</taxon>
        <taxon>Burkholderiales</taxon>
        <taxon>Sphaerotilaceae</taxon>
        <taxon>Piscinibacter</taxon>
    </lineage>
</organism>
<dbReference type="PANTHER" id="PTHR43876">
    <property type="entry name" value="UBIQUINONE BIOSYNTHESIS MONOOXYGENASE COQ6, MITOCHONDRIAL"/>
    <property type="match status" value="1"/>
</dbReference>
<dbReference type="PRINTS" id="PR00420">
    <property type="entry name" value="RNGMNOXGNASE"/>
</dbReference>
<comment type="caution">
    <text evidence="2">The sequence shown here is derived from an EMBL/GenBank/DDBJ whole genome shotgun (WGS) entry which is preliminary data.</text>
</comment>
<dbReference type="GO" id="GO:0004497">
    <property type="term" value="F:monooxygenase activity"/>
    <property type="evidence" value="ECO:0007669"/>
    <property type="project" value="UniProtKB-KW"/>
</dbReference>
<evidence type="ECO:0000259" key="1">
    <source>
        <dbReference type="Pfam" id="PF01494"/>
    </source>
</evidence>
<gene>
    <name evidence="2" type="ORF">HQN59_14735</name>
</gene>
<dbReference type="InterPro" id="IPR036188">
    <property type="entry name" value="FAD/NAD-bd_sf"/>
</dbReference>
<accession>A0A7Y6NPU7</accession>
<keyword evidence="2" id="KW-0560">Oxidoreductase</keyword>
<dbReference type="InterPro" id="IPR002938">
    <property type="entry name" value="FAD-bd"/>
</dbReference>
<feature type="domain" description="FAD-binding" evidence="1">
    <location>
        <begin position="137"/>
        <end position="326"/>
    </location>
</feature>
<protein>
    <submittedName>
        <fullName evidence="2">FAD-dependent monooxygenase</fullName>
    </submittedName>
</protein>
<keyword evidence="3" id="KW-1185">Reference proteome</keyword>
<dbReference type="Gene3D" id="3.30.9.10">
    <property type="entry name" value="D-Amino Acid Oxidase, subunit A, domain 2"/>
    <property type="match status" value="1"/>
</dbReference>
<reference evidence="2 3" key="1">
    <citation type="submission" date="2020-06" db="EMBL/GenBank/DDBJ databases">
        <title>Schlegella sp. ID0723 isolated from air conditioner.</title>
        <authorList>
            <person name="Kim D.Y."/>
            <person name="Kim D.-U."/>
        </authorList>
    </citation>
    <scope>NUCLEOTIDE SEQUENCE [LARGE SCALE GENOMIC DNA]</scope>
    <source>
        <strain evidence="2 3">ID0723</strain>
    </source>
</reference>
<dbReference type="Gene3D" id="3.50.50.60">
    <property type="entry name" value="FAD/NAD(P)-binding domain"/>
    <property type="match status" value="2"/>
</dbReference>
<dbReference type="EMBL" id="JABWMJ010000006">
    <property type="protein sequence ID" value="NUZ07019.1"/>
    <property type="molecule type" value="Genomic_DNA"/>
</dbReference>
<dbReference type="AlphaFoldDB" id="A0A7Y6NPU7"/>
<sequence length="370" mass="39251">MTTAIDVQVRGSGIVGKALALALGRIGVTVALQAEPRRADAPEDVRAYALNAASVRLLASLKVWDALAPGDATPVYDMRVRGDDGASALEFSAWQQRVGELAWIVDAAAVERELDSALRFAPHVSVGTALQPAALTAICEGRASAGRAELGVAFDEHPYGQRAIAARLTASAPHAGTALQWFRSPDVLALLPIDKPRGGASYALVWSLPDARARALLDADDAGFVAELMAATGGAAGELALASRRAAWPLSVGQARSWCGPGWVLLGDAAHVIHPLAGQGLNLGLADVAALVDVIAAREPWRRLGDERLLRRYVRQRAAPTWAMQRTTDALWRLFSHDADAFKGLRNQGIGAVNRITPLKRWLTAQALNS</sequence>
<evidence type="ECO:0000313" key="2">
    <source>
        <dbReference type="EMBL" id="NUZ07019.1"/>
    </source>
</evidence>
<dbReference type="InterPro" id="IPR018168">
    <property type="entry name" value="Ubi_Hdrlase_CS"/>
</dbReference>
<name>A0A7Y6NPU7_9BURK</name>
<dbReference type="SUPFAM" id="SSF51905">
    <property type="entry name" value="FAD/NAD(P)-binding domain"/>
    <property type="match status" value="1"/>
</dbReference>
<dbReference type="Proteomes" id="UP000529637">
    <property type="component" value="Unassembled WGS sequence"/>
</dbReference>
<keyword evidence="2" id="KW-0503">Monooxygenase</keyword>
<evidence type="ECO:0000313" key="3">
    <source>
        <dbReference type="Proteomes" id="UP000529637"/>
    </source>
</evidence>
<dbReference type="RefSeq" id="WP_176069857.1">
    <property type="nucleotide sequence ID" value="NZ_JABWMJ010000006.1"/>
</dbReference>
<dbReference type="InterPro" id="IPR051205">
    <property type="entry name" value="UbiH/COQ6_monooxygenase"/>
</dbReference>
<dbReference type="GO" id="GO:0071949">
    <property type="term" value="F:FAD binding"/>
    <property type="evidence" value="ECO:0007669"/>
    <property type="project" value="InterPro"/>
</dbReference>
<dbReference type="Pfam" id="PF01494">
    <property type="entry name" value="FAD_binding_3"/>
    <property type="match status" value="1"/>
</dbReference>
<dbReference type="PANTHER" id="PTHR43876:SF7">
    <property type="entry name" value="UBIQUINONE BIOSYNTHESIS MONOOXYGENASE COQ6, MITOCHONDRIAL"/>
    <property type="match status" value="1"/>
</dbReference>